<dbReference type="InterPro" id="IPR011009">
    <property type="entry name" value="Kinase-like_dom_sf"/>
</dbReference>
<reference evidence="9 10" key="1">
    <citation type="journal article" date="2009" name="Nature">
        <title>The Sorghum bicolor genome and the diversification of grasses.</title>
        <authorList>
            <person name="Paterson A.H."/>
            <person name="Bowers J.E."/>
            <person name="Bruggmann R."/>
            <person name="Dubchak I."/>
            <person name="Grimwood J."/>
            <person name="Gundlach H."/>
            <person name="Haberer G."/>
            <person name="Hellsten U."/>
            <person name="Mitros T."/>
            <person name="Poliakov A."/>
            <person name="Schmutz J."/>
            <person name="Spannagl M."/>
            <person name="Tang H."/>
            <person name="Wang X."/>
            <person name="Wicker T."/>
            <person name="Bharti A.K."/>
            <person name="Chapman J."/>
            <person name="Feltus F.A."/>
            <person name="Gowik U."/>
            <person name="Grigoriev I.V."/>
            <person name="Lyons E."/>
            <person name="Maher C.A."/>
            <person name="Martis M."/>
            <person name="Narechania A."/>
            <person name="Otillar R.P."/>
            <person name="Penning B.W."/>
            <person name="Salamov A.A."/>
            <person name="Wang Y."/>
            <person name="Zhang L."/>
            <person name="Carpita N.C."/>
            <person name="Freeling M."/>
            <person name="Gingle A.R."/>
            <person name="Hash C.T."/>
            <person name="Keller B."/>
            <person name="Klein P."/>
            <person name="Kresovich S."/>
            <person name="McCann M.C."/>
            <person name="Ming R."/>
            <person name="Peterson D.G."/>
            <person name="Mehboob-ur-Rahman"/>
            <person name="Ware D."/>
            <person name="Westhoff P."/>
            <person name="Mayer K.F."/>
            <person name="Messing J."/>
            <person name="Rokhsar D.S."/>
        </authorList>
    </citation>
    <scope>NUCLEOTIDE SEQUENCE [LARGE SCALE GENOMIC DNA]</scope>
    <source>
        <strain evidence="10">cv. BTx623</strain>
    </source>
</reference>
<feature type="region of interest" description="Disordered" evidence="7">
    <location>
        <begin position="95"/>
        <end position="117"/>
    </location>
</feature>
<dbReference type="GO" id="GO:0004674">
    <property type="term" value="F:protein serine/threonine kinase activity"/>
    <property type="evidence" value="ECO:0007669"/>
    <property type="project" value="UniProtKB-KW"/>
</dbReference>
<evidence type="ECO:0000256" key="7">
    <source>
        <dbReference type="SAM" id="MobiDB-lite"/>
    </source>
</evidence>
<proteinExistence type="inferred from homology"/>
<feature type="region of interest" description="Disordered" evidence="7">
    <location>
        <begin position="1"/>
        <end position="21"/>
    </location>
</feature>
<keyword evidence="6" id="KW-0723">Serine/threonine-protein kinase</keyword>
<dbReference type="PROSITE" id="PS00108">
    <property type="entry name" value="PROTEIN_KINASE_ST"/>
    <property type="match status" value="1"/>
</dbReference>
<dbReference type="SMART" id="SM00220">
    <property type="entry name" value="S_TKc"/>
    <property type="match status" value="1"/>
</dbReference>
<keyword evidence="4 5" id="KW-0067">ATP-binding</keyword>
<dbReference type="PROSITE" id="PS00107">
    <property type="entry name" value="PROTEIN_KINASE_ATP"/>
    <property type="match status" value="1"/>
</dbReference>
<reference evidence="10" key="2">
    <citation type="journal article" date="2018" name="Plant J.">
        <title>The Sorghum bicolor reference genome: improved assembly, gene annotations, a transcriptome atlas, and signatures of genome organization.</title>
        <authorList>
            <person name="McCormick R.F."/>
            <person name="Truong S.K."/>
            <person name="Sreedasyam A."/>
            <person name="Jenkins J."/>
            <person name="Shu S."/>
            <person name="Sims D."/>
            <person name="Kennedy M."/>
            <person name="Amirebrahimi M."/>
            <person name="Weers B.D."/>
            <person name="McKinley B."/>
            <person name="Mattison A."/>
            <person name="Morishige D.T."/>
            <person name="Grimwood J."/>
            <person name="Schmutz J."/>
            <person name="Mullet J.E."/>
        </authorList>
    </citation>
    <scope>NUCLEOTIDE SEQUENCE [LARGE SCALE GENOMIC DNA]</scope>
    <source>
        <strain evidence="10">cv. BTx623</strain>
    </source>
</reference>
<evidence type="ECO:0000313" key="9">
    <source>
        <dbReference type="EMBL" id="OQU87876.1"/>
    </source>
</evidence>
<feature type="compositionally biased region" description="Low complexity" evidence="7">
    <location>
        <begin position="95"/>
        <end position="110"/>
    </location>
</feature>
<dbReference type="InterPro" id="IPR008271">
    <property type="entry name" value="Ser/Thr_kinase_AS"/>
</dbReference>
<dbReference type="GO" id="GO:0005524">
    <property type="term" value="F:ATP binding"/>
    <property type="evidence" value="ECO:0007669"/>
    <property type="project" value="UniProtKB-UniRule"/>
</dbReference>
<feature type="domain" description="Protein kinase" evidence="8">
    <location>
        <begin position="137"/>
        <end position="384"/>
    </location>
</feature>
<dbReference type="InterPro" id="IPR017441">
    <property type="entry name" value="Protein_kinase_ATP_BS"/>
</dbReference>
<evidence type="ECO:0000256" key="5">
    <source>
        <dbReference type="PROSITE-ProRule" id="PRU10141"/>
    </source>
</evidence>
<evidence type="ECO:0000313" key="10">
    <source>
        <dbReference type="Proteomes" id="UP000000768"/>
    </source>
</evidence>
<sequence>MQAARNRKSPTGHGGFSGFNSEFQTDPGFSWTSTYTPRSHMVNRKARSSVSFRERVTEILGSWANCFTPRSEIKEAHENPPIEPQDVYASPISRISSTSSTSNNIHNISRQRGDSSQTKSWQEQFSFQEICQATSNFSEQNKIGLGNFGTVYKAKLRDGSIIAVKRATKMHGGHLSAEFTSEIQMLSKVEHLNLVKFLGYVEYEDERLILVEYVSNGTLRQHLDDHPIIHRDIKSSNILLTEQLRAKVADFGFARLAPENPEATHVSTIVKGTAGYVDPEYLRTSQLTDRSDVYSFGVLLVELITGRRPIERGRGRGRHQRLTTEWALRKCREGFAVVVMDPRMRRTSAVVSAVEKAMTLAAECTAPDRAARPAMRRCAELLWSVRRDLQQEQQRAAAASAGARRHDGSTYAPPSVTSLRQERFENLR</sequence>
<feature type="compositionally biased region" description="Basic residues" evidence="7">
    <location>
        <begin position="1"/>
        <end position="10"/>
    </location>
</feature>
<keyword evidence="10" id="KW-1185">Reference proteome</keyword>
<dbReference type="EMBL" id="CM000762">
    <property type="protein sequence ID" value="OQU87876.1"/>
    <property type="molecule type" value="Genomic_DNA"/>
</dbReference>
<evidence type="ECO:0000256" key="2">
    <source>
        <dbReference type="ARBA" id="ARBA00022741"/>
    </source>
</evidence>
<name>A0A1W0W0G5_SORBI</name>
<evidence type="ECO:0000259" key="8">
    <source>
        <dbReference type="PROSITE" id="PS50011"/>
    </source>
</evidence>
<dbReference type="Proteomes" id="UP000000768">
    <property type="component" value="Chromosome 3"/>
</dbReference>
<keyword evidence="3" id="KW-0418">Kinase</keyword>
<protein>
    <recommendedName>
        <fullName evidence="8">Protein kinase domain-containing protein</fullName>
    </recommendedName>
</protein>
<organism evidence="9 10">
    <name type="scientific">Sorghum bicolor</name>
    <name type="common">Sorghum</name>
    <name type="synonym">Sorghum vulgare</name>
    <dbReference type="NCBI Taxonomy" id="4558"/>
    <lineage>
        <taxon>Eukaryota</taxon>
        <taxon>Viridiplantae</taxon>
        <taxon>Streptophyta</taxon>
        <taxon>Embryophyta</taxon>
        <taxon>Tracheophyta</taxon>
        <taxon>Spermatophyta</taxon>
        <taxon>Magnoliopsida</taxon>
        <taxon>Liliopsida</taxon>
        <taxon>Poales</taxon>
        <taxon>Poaceae</taxon>
        <taxon>PACMAD clade</taxon>
        <taxon>Panicoideae</taxon>
        <taxon>Andropogonodae</taxon>
        <taxon>Andropogoneae</taxon>
        <taxon>Sorghinae</taxon>
        <taxon>Sorghum</taxon>
    </lineage>
</organism>
<evidence type="ECO:0000256" key="1">
    <source>
        <dbReference type="ARBA" id="ARBA00022679"/>
    </source>
</evidence>
<dbReference type="AlphaFoldDB" id="A0A1W0W0G5"/>
<dbReference type="Gene3D" id="1.10.510.10">
    <property type="entry name" value="Transferase(Phosphotransferase) domain 1"/>
    <property type="match status" value="1"/>
</dbReference>
<feature type="region of interest" description="Disordered" evidence="7">
    <location>
        <begin position="393"/>
        <end position="428"/>
    </location>
</feature>
<feature type="binding site" evidence="5">
    <location>
        <position position="165"/>
    </location>
    <ligand>
        <name>ATP</name>
        <dbReference type="ChEBI" id="CHEBI:30616"/>
    </ligand>
</feature>
<dbReference type="PANTHER" id="PTHR47989:SF71">
    <property type="entry name" value="PROTEIN KINASE DOMAIN-CONTAINING PROTEIN"/>
    <property type="match status" value="1"/>
</dbReference>
<evidence type="ECO:0000256" key="3">
    <source>
        <dbReference type="ARBA" id="ARBA00022777"/>
    </source>
</evidence>
<comment type="similarity">
    <text evidence="6">Belongs to the protein kinase superfamily.</text>
</comment>
<dbReference type="InterPro" id="IPR000719">
    <property type="entry name" value="Prot_kinase_dom"/>
</dbReference>
<dbReference type="Gramene" id="OQU87876">
    <property type="protein sequence ID" value="OQU87876"/>
    <property type="gene ID" value="SORBI_3003G358800"/>
</dbReference>
<feature type="compositionally biased region" description="Low complexity" evidence="7">
    <location>
        <begin position="393"/>
        <end position="402"/>
    </location>
</feature>
<keyword evidence="2 5" id="KW-0547">Nucleotide-binding</keyword>
<dbReference type="ExpressionAtlas" id="A0A1W0W0G5">
    <property type="expression patterns" value="baseline and differential"/>
</dbReference>
<dbReference type="PANTHER" id="PTHR47989">
    <property type="entry name" value="OS01G0750732 PROTEIN"/>
    <property type="match status" value="1"/>
</dbReference>
<evidence type="ECO:0000256" key="4">
    <source>
        <dbReference type="ARBA" id="ARBA00022840"/>
    </source>
</evidence>
<evidence type="ECO:0000256" key="6">
    <source>
        <dbReference type="RuleBase" id="RU000304"/>
    </source>
</evidence>
<dbReference type="Pfam" id="PF00069">
    <property type="entry name" value="Pkinase"/>
    <property type="match status" value="1"/>
</dbReference>
<keyword evidence="1" id="KW-0808">Transferase</keyword>
<gene>
    <name evidence="9" type="ORF">SORBI_3003G358800</name>
</gene>
<accession>A0A1W0W0G5</accession>
<dbReference type="Gene3D" id="3.30.200.20">
    <property type="entry name" value="Phosphorylase Kinase, domain 1"/>
    <property type="match status" value="1"/>
</dbReference>
<dbReference type="SUPFAM" id="SSF56112">
    <property type="entry name" value="Protein kinase-like (PK-like)"/>
    <property type="match status" value="1"/>
</dbReference>
<dbReference type="PROSITE" id="PS50011">
    <property type="entry name" value="PROTEIN_KINASE_DOM"/>
    <property type="match status" value="1"/>
</dbReference>